<evidence type="ECO:0000256" key="1">
    <source>
        <dbReference type="ARBA" id="ARBA00004167"/>
    </source>
</evidence>
<reference evidence="5 6" key="1">
    <citation type="submission" date="2024-08" db="EMBL/GenBank/DDBJ databases">
        <authorList>
            <person name="Cucini C."/>
            <person name="Frati F."/>
        </authorList>
    </citation>
    <scope>NUCLEOTIDE SEQUENCE [LARGE SCALE GENOMIC DNA]</scope>
</reference>
<dbReference type="InterPro" id="IPR011009">
    <property type="entry name" value="Kinase-like_dom_sf"/>
</dbReference>
<keyword evidence="3" id="KW-0067">ATP-binding</keyword>
<comment type="catalytic activity">
    <reaction evidence="2">
        <text>L-tyrosyl-[protein] + ATP = O-phospho-L-tyrosyl-[protein] + ADP + H(+)</text>
        <dbReference type="Rhea" id="RHEA:10596"/>
        <dbReference type="Rhea" id="RHEA-COMP:10136"/>
        <dbReference type="Rhea" id="RHEA-COMP:20101"/>
        <dbReference type="ChEBI" id="CHEBI:15378"/>
        <dbReference type="ChEBI" id="CHEBI:30616"/>
        <dbReference type="ChEBI" id="CHEBI:46858"/>
        <dbReference type="ChEBI" id="CHEBI:61978"/>
        <dbReference type="ChEBI" id="CHEBI:456216"/>
        <dbReference type="EC" id="2.7.10.1"/>
    </reaction>
</comment>
<dbReference type="PROSITE" id="PS00107">
    <property type="entry name" value="PROTEIN_KINASE_ATP"/>
    <property type="match status" value="1"/>
</dbReference>
<name>A0ABP1QJW0_9HEXA</name>
<dbReference type="PROSITE" id="PS50011">
    <property type="entry name" value="PROTEIN_KINASE_DOM"/>
    <property type="match status" value="2"/>
</dbReference>
<dbReference type="PANTHER" id="PTHR24416">
    <property type="entry name" value="TYROSINE-PROTEIN KINASE RECEPTOR"/>
    <property type="match status" value="1"/>
</dbReference>
<dbReference type="InterPro" id="IPR008266">
    <property type="entry name" value="Tyr_kinase_AS"/>
</dbReference>
<dbReference type="EMBL" id="CAXLJM020000035">
    <property type="protein sequence ID" value="CAL8103617.1"/>
    <property type="molecule type" value="Genomic_DNA"/>
</dbReference>
<keyword evidence="6" id="KW-1185">Reference proteome</keyword>
<dbReference type="InterPro" id="IPR001245">
    <property type="entry name" value="Ser-Thr/Tyr_kinase_cat_dom"/>
</dbReference>
<dbReference type="InterPro" id="IPR050122">
    <property type="entry name" value="RTK"/>
</dbReference>
<evidence type="ECO:0000259" key="4">
    <source>
        <dbReference type="PROSITE" id="PS50011"/>
    </source>
</evidence>
<dbReference type="PROSITE" id="PS00109">
    <property type="entry name" value="PROTEIN_KINASE_TYR"/>
    <property type="match status" value="1"/>
</dbReference>
<dbReference type="Pfam" id="PF07714">
    <property type="entry name" value="PK_Tyr_Ser-Thr"/>
    <property type="match status" value="2"/>
</dbReference>
<dbReference type="SUPFAM" id="SSF56112">
    <property type="entry name" value="Protein kinase-like (PK-like)"/>
    <property type="match status" value="2"/>
</dbReference>
<dbReference type="InterPro" id="IPR000719">
    <property type="entry name" value="Prot_kinase_dom"/>
</dbReference>
<sequence length="715" mass="82134">MDFKKLFDKFRFRRGSSKPDQFDDGLEISDVQVKVESIEPVEIEEKLDIDWQQIIGLGNFSVVYVGYLNGLAGPVAVKVPKACDESSSNSYINTLKEVSIMESIGKHENVIHVLGFHTICDLHLCPESTVGIITPLCVNGSLQKYLRSKPVDITVIGDDNFKLNYNQEVSPASCMSVMSFYELLKFSYEIAQGMNYLSSKNVVHGDLAARNVLLDENKTCKISDFGMSKLIKKEDSNSSSNKVEQTTENERRILAWRWMAIECLEGSDVSFQSDVWAYGVTIWEIFTIGDAPFPRYSYDSEFLQNLKCGQLRLQKPKYASAEIYDTMLNCWAINSEIRPNFSFLRDFFHKLLLFASVKMKPLECNKNPELQQPLLRIRQREEINSANELSLQSEQCRHRVSFRHGGISNAHLILSSESDNENIKGLVTTYDLKNAEFMYNHPLIGRTGTMYKEELNGKPVAVRRCDMSTMEALNELKVISIVGDHPHVVKFIGMFHDEILMTGVKHMNIVSEFCENRTIGEYFGRNFPQDYRDLTVYTKFPDNIFLVLCRFASEIARGMEYISSKQVVQADLSSQMILLDRNLTCKIRLSSVSRQVYEDRIYIKTTPGPLNWRILAVETLKRLEFSTKTDVWSFGITAWEIFNLGEKSYKDVNWSTEFPELLASGFRLPLPKMASKEIYFMLLKCWNNDPQIRPSFTQLAMFFEGIVSQDYYMEV</sequence>
<dbReference type="Gene3D" id="1.10.510.10">
    <property type="entry name" value="Transferase(Phosphotransferase) domain 1"/>
    <property type="match status" value="2"/>
</dbReference>
<comment type="subcellular location">
    <subcellularLocation>
        <location evidence="1">Membrane</location>
        <topology evidence="1">Single-pass membrane protein</topology>
    </subcellularLocation>
</comment>
<gene>
    <name evidence="5" type="ORF">ODALV1_LOCUS11503</name>
</gene>
<proteinExistence type="predicted"/>
<feature type="domain" description="Protein kinase" evidence="4">
    <location>
        <begin position="436"/>
        <end position="703"/>
    </location>
</feature>
<evidence type="ECO:0000313" key="6">
    <source>
        <dbReference type="Proteomes" id="UP001642540"/>
    </source>
</evidence>
<evidence type="ECO:0000256" key="3">
    <source>
        <dbReference type="PROSITE-ProRule" id="PRU10141"/>
    </source>
</evidence>
<dbReference type="PANTHER" id="PTHR24416:SF621">
    <property type="entry name" value="TYROSINE KINASE RECEPTOR CAD96CA"/>
    <property type="match status" value="1"/>
</dbReference>
<keyword evidence="3" id="KW-0547">Nucleotide-binding</keyword>
<dbReference type="Gene3D" id="3.30.200.20">
    <property type="entry name" value="Phosphorylase Kinase, domain 1"/>
    <property type="match status" value="1"/>
</dbReference>
<dbReference type="PRINTS" id="PR00109">
    <property type="entry name" value="TYRKINASE"/>
</dbReference>
<dbReference type="CDD" id="cd00192">
    <property type="entry name" value="PTKc"/>
    <property type="match status" value="1"/>
</dbReference>
<evidence type="ECO:0000313" key="5">
    <source>
        <dbReference type="EMBL" id="CAL8103617.1"/>
    </source>
</evidence>
<comment type="caution">
    <text evidence="5">The sequence shown here is derived from an EMBL/GenBank/DDBJ whole genome shotgun (WGS) entry which is preliminary data.</text>
</comment>
<accession>A0ABP1QJW0</accession>
<evidence type="ECO:0000256" key="2">
    <source>
        <dbReference type="ARBA" id="ARBA00051243"/>
    </source>
</evidence>
<organism evidence="5 6">
    <name type="scientific">Orchesella dallaii</name>
    <dbReference type="NCBI Taxonomy" id="48710"/>
    <lineage>
        <taxon>Eukaryota</taxon>
        <taxon>Metazoa</taxon>
        <taxon>Ecdysozoa</taxon>
        <taxon>Arthropoda</taxon>
        <taxon>Hexapoda</taxon>
        <taxon>Collembola</taxon>
        <taxon>Entomobryomorpha</taxon>
        <taxon>Entomobryoidea</taxon>
        <taxon>Orchesellidae</taxon>
        <taxon>Orchesellinae</taxon>
        <taxon>Orchesella</taxon>
    </lineage>
</organism>
<protein>
    <recommendedName>
        <fullName evidence="4">Protein kinase domain-containing protein</fullName>
    </recommendedName>
</protein>
<dbReference type="InterPro" id="IPR017441">
    <property type="entry name" value="Protein_kinase_ATP_BS"/>
</dbReference>
<feature type="domain" description="Protein kinase" evidence="4">
    <location>
        <begin position="49"/>
        <end position="352"/>
    </location>
</feature>
<feature type="binding site" evidence="3">
    <location>
        <position position="78"/>
    </location>
    <ligand>
        <name>ATP</name>
        <dbReference type="ChEBI" id="CHEBI:30616"/>
    </ligand>
</feature>
<dbReference type="Proteomes" id="UP001642540">
    <property type="component" value="Unassembled WGS sequence"/>
</dbReference>